<feature type="chain" id="PRO_5013337261" evidence="2">
    <location>
        <begin position="29"/>
        <end position="178"/>
    </location>
</feature>
<dbReference type="RefSeq" id="WP_073503012.1">
    <property type="nucleotide sequence ID" value="NZ_FRBI01000048.1"/>
</dbReference>
<evidence type="ECO:0000256" key="1">
    <source>
        <dbReference type="SAM" id="MobiDB-lite"/>
    </source>
</evidence>
<feature type="region of interest" description="Disordered" evidence="1">
    <location>
        <begin position="28"/>
        <end position="68"/>
    </location>
</feature>
<organism evidence="4 5">
    <name type="scientific">Actinacidiphila paucisporea</name>
    <dbReference type="NCBI Taxonomy" id="310782"/>
    <lineage>
        <taxon>Bacteria</taxon>
        <taxon>Bacillati</taxon>
        <taxon>Actinomycetota</taxon>
        <taxon>Actinomycetes</taxon>
        <taxon>Kitasatosporales</taxon>
        <taxon>Streptomycetaceae</taxon>
        <taxon>Actinacidiphila</taxon>
    </lineage>
</organism>
<gene>
    <name evidence="4" type="ORF">SAMN05216499_14831</name>
</gene>
<feature type="compositionally biased region" description="Basic and acidic residues" evidence="1">
    <location>
        <begin position="31"/>
        <end position="66"/>
    </location>
</feature>
<dbReference type="STRING" id="310782.SAMN05216499_14831"/>
<name>A0A1M7QXZ7_9ACTN</name>
<keyword evidence="2" id="KW-0732">Signal</keyword>
<dbReference type="InterPro" id="IPR001322">
    <property type="entry name" value="Lamin_tail_dom"/>
</dbReference>
<feature type="domain" description="LTD" evidence="3">
    <location>
        <begin position="60"/>
        <end position="175"/>
    </location>
</feature>
<dbReference type="Gene3D" id="2.60.40.1260">
    <property type="entry name" value="Lamin Tail domain"/>
    <property type="match status" value="1"/>
</dbReference>
<proteinExistence type="predicted"/>
<dbReference type="AlphaFoldDB" id="A0A1M7QXZ7"/>
<evidence type="ECO:0000259" key="3">
    <source>
        <dbReference type="PROSITE" id="PS51841"/>
    </source>
</evidence>
<dbReference type="InterPro" id="IPR036415">
    <property type="entry name" value="Lamin_tail_dom_sf"/>
</dbReference>
<dbReference type="Pfam" id="PF00932">
    <property type="entry name" value="LTD"/>
    <property type="match status" value="1"/>
</dbReference>
<accession>A0A1M7QXZ7</accession>
<dbReference type="EMBL" id="FRBI01000048">
    <property type="protein sequence ID" value="SHN36929.1"/>
    <property type="molecule type" value="Genomic_DNA"/>
</dbReference>
<evidence type="ECO:0000256" key="2">
    <source>
        <dbReference type="SAM" id="SignalP"/>
    </source>
</evidence>
<dbReference type="PROSITE" id="PS51841">
    <property type="entry name" value="LTD"/>
    <property type="match status" value="1"/>
</dbReference>
<evidence type="ECO:0000313" key="4">
    <source>
        <dbReference type="EMBL" id="SHN36929.1"/>
    </source>
</evidence>
<dbReference type="Proteomes" id="UP000184111">
    <property type="component" value="Unassembled WGS sequence"/>
</dbReference>
<protein>
    <submittedName>
        <fullName evidence="4">Lamin Tail Domain</fullName>
    </submittedName>
</protein>
<feature type="signal peptide" evidence="2">
    <location>
        <begin position="1"/>
        <end position="28"/>
    </location>
</feature>
<reference evidence="4 5" key="1">
    <citation type="submission" date="2016-11" db="EMBL/GenBank/DDBJ databases">
        <authorList>
            <person name="Jaros S."/>
            <person name="Januszkiewicz K."/>
            <person name="Wedrychowicz H."/>
        </authorList>
    </citation>
    <scope>NUCLEOTIDE SEQUENCE [LARGE SCALE GENOMIC DNA]</scope>
    <source>
        <strain evidence="4 5">CGMCC 4.2025</strain>
    </source>
</reference>
<dbReference type="OrthoDB" id="3828227at2"/>
<evidence type="ECO:0000313" key="5">
    <source>
        <dbReference type="Proteomes" id="UP000184111"/>
    </source>
</evidence>
<keyword evidence="5" id="KW-1185">Reference proteome</keyword>
<sequence length="178" mass="20156">MSRTAFRLTASALVAGAALAAAALPAAAADHGQRHEQRHDQRHDQGYEQRHDQRHEQGHEQGHEQRPQVVLGQVQYAASGRSHRRLNEQWVTVTNTSRRPVSLDRWTLSDSDHHTYRFDDVTLDGHQSVRVHAGSGRDTDRDLYQGSRSSVWDASDTATLRDNRGRLVDTESWGRAHR</sequence>
<dbReference type="SUPFAM" id="SSF74853">
    <property type="entry name" value="Lamin A/C globular tail domain"/>
    <property type="match status" value="1"/>
</dbReference>